<reference evidence="8" key="1">
    <citation type="journal article" date="2019" name="Int. J. Syst. Evol. Microbiol.">
        <title>The Global Catalogue of Microorganisms (GCM) 10K type strain sequencing project: providing services to taxonomists for standard genome sequencing and annotation.</title>
        <authorList>
            <consortium name="The Broad Institute Genomics Platform"/>
            <consortium name="The Broad Institute Genome Sequencing Center for Infectious Disease"/>
            <person name="Wu L."/>
            <person name="Ma J."/>
        </authorList>
    </citation>
    <scope>NUCLEOTIDE SEQUENCE [LARGE SCALE GENOMIC DNA]</scope>
    <source>
        <strain evidence="8">JCM 9373</strain>
    </source>
</reference>
<dbReference type="Proteomes" id="UP001500320">
    <property type="component" value="Unassembled WGS sequence"/>
</dbReference>
<accession>A0ABP6NT15</accession>
<organism evidence="7 8">
    <name type="scientific">Planomonospora alba</name>
    <dbReference type="NCBI Taxonomy" id="161354"/>
    <lineage>
        <taxon>Bacteria</taxon>
        <taxon>Bacillati</taxon>
        <taxon>Actinomycetota</taxon>
        <taxon>Actinomycetes</taxon>
        <taxon>Streptosporangiales</taxon>
        <taxon>Streptosporangiaceae</taxon>
        <taxon>Planomonospora</taxon>
    </lineage>
</organism>
<feature type="chain" id="PRO_5046099455" evidence="5">
    <location>
        <begin position="20"/>
        <end position="519"/>
    </location>
</feature>
<protein>
    <submittedName>
        <fullName evidence="7">ABC transporter substrate-binding protein</fullName>
    </submittedName>
</protein>
<evidence type="ECO:0000256" key="4">
    <source>
        <dbReference type="ARBA" id="ARBA00022729"/>
    </source>
</evidence>
<dbReference type="PANTHER" id="PTHR30290:SF9">
    <property type="entry name" value="OLIGOPEPTIDE-BINDING PROTEIN APPA"/>
    <property type="match status" value="1"/>
</dbReference>
<gene>
    <name evidence="7" type="ORF">GCM10010466_54660</name>
</gene>
<comment type="caution">
    <text evidence="7">The sequence shown here is derived from an EMBL/GenBank/DDBJ whole genome shotgun (WGS) entry which is preliminary data.</text>
</comment>
<dbReference type="InterPro" id="IPR023765">
    <property type="entry name" value="SBP_5_CS"/>
</dbReference>
<comment type="similarity">
    <text evidence="2">Belongs to the bacterial solute-binding protein 5 family.</text>
</comment>
<dbReference type="PANTHER" id="PTHR30290">
    <property type="entry name" value="PERIPLASMIC BINDING COMPONENT OF ABC TRANSPORTER"/>
    <property type="match status" value="1"/>
</dbReference>
<evidence type="ECO:0000259" key="6">
    <source>
        <dbReference type="Pfam" id="PF00496"/>
    </source>
</evidence>
<evidence type="ECO:0000256" key="5">
    <source>
        <dbReference type="SAM" id="SignalP"/>
    </source>
</evidence>
<feature type="domain" description="Solute-binding protein family 5" evidence="6">
    <location>
        <begin position="74"/>
        <end position="425"/>
    </location>
</feature>
<keyword evidence="3" id="KW-0813">Transport</keyword>
<dbReference type="CDD" id="cd08518">
    <property type="entry name" value="PBP2_NikA_DppA_OppA_like_19"/>
    <property type="match status" value="1"/>
</dbReference>
<dbReference type="InterPro" id="IPR030678">
    <property type="entry name" value="Peptide/Ni-bd"/>
</dbReference>
<evidence type="ECO:0000256" key="3">
    <source>
        <dbReference type="ARBA" id="ARBA00022448"/>
    </source>
</evidence>
<evidence type="ECO:0000256" key="1">
    <source>
        <dbReference type="ARBA" id="ARBA00004193"/>
    </source>
</evidence>
<dbReference type="EMBL" id="BAAAUT010000054">
    <property type="protein sequence ID" value="GAA3156884.1"/>
    <property type="molecule type" value="Genomic_DNA"/>
</dbReference>
<dbReference type="PROSITE" id="PS51257">
    <property type="entry name" value="PROKAR_LIPOPROTEIN"/>
    <property type="match status" value="1"/>
</dbReference>
<comment type="subcellular location">
    <subcellularLocation>
        <location evidence="1">Cell membrane</location>
        <topology evidence="1">Lipid-anchor</topology>
    </subcellularLocation>
</comment>
<dbReference type="SUPFAM" id="SSF53850">
    <property type="entry name" value="Periplasmic binding protein-like II"/>
    <property type="match status" value="1"/>
</dbReference>
<dbReference type="RefSeq" id="WP_344864386.1">
    <property type="nucleotide sequence ID" value="NZ_BAAAUT010000054.1"/>
</dbReference>
<dbReference type="Gene3D" id="3.10.105.10">
    <property type="entry name" value="Dipeptide-binding Protein, Domain 3"/>
    <property type="match status" value="1"/>
</dbReference>
<dbReference type="PIRSF" id="PIRSF002741">
    <property type="entry name" value="MppA"/>
    <property type="match status" value="1"/>
</dbReference>
<keyword evidence="8" id="KW-1185">Reference proteome</keyword>
<dbReference type="Gene3D" id="3.90.76.10">
    <property type="entry name" value="Dipeptide-binding Protein, Domain 1"/>
    <property type="match status" value="1"/>
</dbReference>
<dbReference type="InterPro" id="IPR039424">
    <property type="entry name" value="SBP_5"/>
</dbReference>
<keyword evidence="4 5" id="KW-0732">Signal</keyword>
<proteinExistence type="inferred from homology"/>
<dbReference type="PROSITE" id="PS01040">
    <property type="entry name" value="SBP_BACTERIAL_5"/>
    <property type="match status" value="1"/>
</dbReference>
<evidence type="ECO:0000313" key="8">
    <source>
        <dbReference type="Proteomes" id="UP001500320"/>
    </source>
</evidence>
<feature type="signal peptide" evidence="5">
    <location>
        <begin position="1"/>
        <end position="19"/>
    </location>
</feature>
<dbReference type="Gene3D" id="3.40.190.10">
    <property type="entry name" value="Periplasmic binding protein-like II"/>
    <property type="match status" value="1"/>
</dbReference>
<evidence type="ECO:0000256" key="2">
    <source>
        <dbReference type="ARBA" id="ARBA00005695"/>
    </source>
</evidence>
<evidence type="ECO:0000313" key="7">
    <source>
        <dbReference type="EMBL" id="GAA3156884.1"/>
    </source>
</evidence>
<dbReference type="Pfam" id="PF00496">
    <property type="entry name" value="SBP_bac_5"/>
    <property type="match status" value="1"/>
</dbReference>
<dbReference type="InterPro" id="IPR000914">
    <property type="entry name" value="SBP_5_dom"/>
</dbReference>
<name>A0ABP6NT15_9ACTN</name>
<sequence length="519" mass="55690">MRLARCLAALAATSGLLTAACSAPSNGPAAPSADAFVIGLGSEFDTLSPVMGYAPDGGSLIYEGLMSREADLSLTPAVAAAPPTVSDDGETVTFTLREGLKFHDGTPLTSADVEYTYEAVLDGANASPIRGDFAAIERVDAPDPSTVVFRLRHPYAPLVQRTTLGIVPEGAPLTGDRPVGSGPYRFVSRTPGDKIVLEANRDYRSGPPALDRLVLAFAEDDNVRATRMSAGEFDATILPPRAAARFEGQRGLTVHKVPSADYRGIMFPLDHPVTGDRAVRRALGLAVDRQAMVDTILAGAGTPAFGPVSPDTSWHNPEVTGAPAGDPEAARRLLQDGGWLPGGDGVRVKDGVRAAFTLMYPAGDSLRKELALAVASDAKAVGLDVRLAGLDWDAIEPRMREDALIMGYGSPYDPDYVNYELFHSSYARQGFFNPGGYESREVDELLETGRRSGDPAERRRAYLRFQKIVHDDAVWTHLVFLKHVYVIRGDHQGVRPGVEAHEHALGGLFRDIHTWRPAA</sequence>